<dbReference type="RefSeq" id="WP_146501560.1">
    <property type="nucleotide sequence ID" value="NZ_SJPG01000001.1"/>
</dbReference>
<comment type="caution">
    <text evidence="2">The sequence shown here is derived from an EMBL/GenBank/DDBJ whole genome shotgun (WGS) entry which is preliminary data.</text>
</comment>
<evidence type="ECO:0000256" key="1">
    <source>
        <dbReference type="SAM" id="MobiDB-lite"/>
    </source>
</evidence>
<dbReference type="AlphaFoldDB" id="A0A5C5XAU8"/>
<sequence>MSDHMELPAALQNLIERRTTPTGRREADGEGTLTTNQYAGRERRAESRRTSDAPLEHILKDGGQFQCPSCHAEYLVVGTIENHACRGCGKTYRLMKK</sequence>
<dbReference type="EMBL" id="SJPG01000001">
    <property type="protein sequence ID" value="TWT59413.1"/>
    <property type="molecule type" value="Genomic_DNA"/>
</dbReference>
<reference evidence="2 3" key="1">
    <citation type="submission" date="2019-02" db="EMBL/GenBank/DDBJ databases">
        <title>Deep-cultivation of Planctomycetes and their phenomic and genomic characterization uncovers novel biology.</title>
        <authorList>
            <person name="Wiegand S."/>
            <person name="Jogler M."/>
            <person name="Boedeker C."/>
            <person name="Pinto D."/>
            <person name="Vollmers J."/>
            <person name="Rivas-Marin E."/>
            <person name="Kohn T."/>
            <person name="Peeters S.H."/>
            <person name="Heuer A."/>
            <person name="Rast P."/>
            <person name="Oberbeckmann S."/>
            <person name="Bunk B."/>
            <person name="Jeske O."/>
            <person name="Meyerdierks A."/>
            <person name="Storesund J.E."/>
            <person name="Kallscheuer N."/>
            <person name="Luecker S."/>
            <person name="Lage O.M."/>
            <person name="Pohl T."/>
            <person name="Merkel B.J."/>
            <person name="Hornburger P."/>
            <person name="Mueller R.-W."/>
            <person name="Bruemmer F."/>
            <person name="Labrenz M."/>
            <person name="Spormann A.M."/>
            <person name="Op Den Camp H."/>
            <person name="Overmann J."/>
            <person name="Amann R."/>
            <person name="Jetten M.S.M."/>
            <person name="Mascher T."/>
            <person name="Medema M.H."/>
            <person name="Devos D.P."/>
            <person name="Kaster A.-K."/>
            <person name="Ovreas L."/>
            <person name="Rohde M."/>
            <person name="Galperin M.Y."/>
            <person name="Jogler C."/>
        </authorList>
    </citation>
    <scope>NUCLEOTIDE SEQUENCE [LARGE SCALE GENOMIC DNA]</scope>
    <source>
        <strain evidence="2 3">Pan54</strain>
    </source>
</reference>
<proteinExistence type="predicted"/>
<protein>
    <submittedName>
        <fullName evidence="2">Uncharacterized protein</fullName>
    </submittedName>
</protein>
<gene>
    <name evidence="2" type="ORF">Pan54_01190</name>
</gene>
<organism evidence="2 3">
    <name type="scientific">Rubinisphaera italica</name>
    <dbReference type="NCBI Taxonomy" id="2527969"/>
    <lineage>
        <taxon>Bacteria</taxon>
        <taxon>Pseudomonadati</taxon>
        <taxon>Planctomycetota</taxon>
        <taxon>Planctomycetia</taxon>
        <taxon>Planctomycetales</taxon>
        <taxon>Planctomycetaceae</taxon>
        <taxon>Rubinisphaera</taxon>
    </lineage>
</organism>
<accession>A0A5C5XAU8</accession>
<dbReference type="Proteomes" id="UP000316095">
    <property type="component" value="Unassembled WGS sequence"/>
</dbReference>
<feature type="region of interest" description="Disordered" evidence="1">
    <location>
        <begin position="1"/>
        <end position="52"/>
    </location>
</feature>
<name>A0A5C5XAU8_9PLAN</name>
<feature type="compositionally biased region" description="Basic and acidic residues" evidence="1">
    <location>
        <begin position="15"/>
        <end position="28"/>
    </location>
</feature>
<keyword evidence="3" id="KW-1185">Reference proteome</keyword>
<evidence type="ECO:0000313" key="2">
    <source>
        <dbReference type="EMBL" id="TWT59413.1"/>
    </source>
</evidence>
<evidence type="ECO:0000313" key="3">
    <source>
        <dbReference type="Proteomes" id="UP000316095"/>
    </source>
</evidence>
<feature type="compositionally biased region" description="Basic and acidic residues" evidence="1">
    <location>
        <begin position="40"/>
        <end position="52"/>
    </location>
</feature>